<proteinExistence type="predicted"/>
<accession>A0A382HKK9</accession>
<sequence length="203" mass="22414">VIARELIATTTNASKRFKAIAWVLGILGIVGIVALVLKFLDQGNDSTRWGYVAALVSFLLSITGGAPMVAMAPVMAKANWVRPVTRIASIFSFAGVVTIGMLIPLVAILPPLVTEGARRRTIWMEAPDYSPHIWSTLGLILLFITGIMLFYSAALPDFAAMRNHSTGWRQRLGKRLARGWVGTDSQWRTLRMRIGMFGTFYFL</sequence>
<gene>
    <name evidence="2" type="ORF">METZ01_LOCUS240291</name>
</gene>
<feature type="transmembrane region" description="Helical" evidence="1">
    <location>
        <begin position="87"/>
        <end position="113"/>
    </location>
</feature>
<reference evidence="2" key="1">
    <citation type="submission" date="2018-05" db="EMBL/GenBank/DDBJ databases">
        <authorList>
            <person name="Lanie J.A."/>
            <person name="Ng W.-L."/>
            <person name="Kazmierczak K.M."/>
            <person name="Andrzejewski T.M."/>
            <person name="Davidsen T.M."/>
            <person name="Wayne K.J."/>
            <person name="Tettelin H."/>
            <person name="Glass J.I."/>
            <person name="Rusch D."/>
            <person name="Podicherti R."/>
            <person name="Tsui H.-C.T."/>
            <person name="Winkler M.E."/>
        </authorList>
    </citation>
    <scope>NUCLEOTIDE SEQUENCE</scope>
</reference>
<keyword evidence="1" id="KW-0472">Membrane</keyword>
<organism evidence="2">
    <name type="scientific">marine metagenome</name>
    <dbReference type="NCBI Taxonomy" id="408172"/>
    <lineage>
        <taxon>unclassified sequences</taxon>
        <taxon>metagenomes</taxon>
        <taxon>ecological metagenomes</taxon>
    </lineage>
</organism>
<protein>
    <submittedName>
        <fullName evidence="2">Uncharacterized protein</fullName>
    </submittedName>
</protein>
<feature type="transmembrane region" description="Helical" evidence="1">
    <location>
        <begin position="20"/>
        <end position="40"/>
    </location>
</feature>
<keyword evidence="1" id="KW-1133">Transmembrane helix</keyword>
<keyword evidence="1" id="KW-0812">Transmembrane</keyword>
<feature type="transmembrane region" description="Helical" evidence="1">
    <location>
        <begin position="52"/>
        <end position="75"/>
    </location>
</feature>
<feature type="transmembrane region" description="Helical" evidence="1">
    <location>
        <begin position="133"/>
        <end position="154"/>
    </location>
</feature>
<name>A0A382HKK9_9ZZZZ</name>
<feature type="non-terminal residue" evidence="2">
    <location>
        <position position="203"/>
    </location>
</feature>
<evidence type="ECO:0000256" key="1">
    <source>
        <dbReference type="SAM" id="Phobius"/>
    </source>
</evidence>
<feature type="non-terminal residue" evidence="2">
    <location>
        <position position="1"/>
    </location>
</feature>
<evidence type="ECO:0000313" key="2">
    <source>
        <dbReference type="EMBL" id="SVB87437.1"/>
    </source>
</evidence>
<dbReference type="EMBL" id="UINC01061644">
    <property type="protein sequence ID" value="SVB87437.1"/>
    <property type="molecule type" value="Genomic_DNA"/>
</dbReference>
<dbReference type="AlphaFoldDB" id="A0A382HKK9"/>